<evidence type="ECO:0000313" key="2">
    <source>
        <dbReference type="Proteomes" id="UP000263517"/>
    </source>
</evidence>
<sequence>MIEMTFVLLLMIGEERVEYTPYKNLSECLSIRRKIKRNVGHTTDFDKKWSCKQLKVRIEAGEIMEIIEDE</sequence>
<dbReference type="AlphaFoldDB" id="A0A350P9X0"/>
<gene>
    <name evidence="1" type="ORF">DCW74_20415</name>
</gene>
<proteinExistence type="predicted"/>
<protein>
    <submittedName>
        <fullName evidence="1">Uncharacterized protein</fullName>
    </submittedName>
</protein>
<name>A0A350P9X0_9ALTE</name>
<accession>A0A350P9X0</accession>
<comment type="caution">
    <text evidence="1">The sequence shown here is derived from an EMBL/GenBank/DDBJ whole genome shotgun (WGS) entry which is preliminary data.</text>
</comment>
<reference evidence="1 2" key="1">
    <citation type="journal article" date="2018" name="Nat. Biotechnol.">
        <title>A standardized bacterial taxonomy based on genome phylogeny substantially revises the tree of life.</title>
        <authorList>
            <person name="Parks D.H."/>
            <person name="Chuvochina M."/>
            <person name="Waite D.W."/>
            <person name="Rinke C."/>
            <person name="Skarshewski A."/>
            <person name="Chaumeil P.A."/>
            <person name="Hugenholtz P."/>
        </authorList>
    </citation>
    <scope>NUCLEOTIDE SEQUENCE [LARGE SCALE GENOMIC DNA]</scope>
    <source>
        <strain evidence="1">UBA11978</strain>
    </source>
</reference>
<evidence type="ECO:0000313" key="1">
    <source>
        <dbReference type="EMBL" id="HAW78087.1"/>
    </source>
</evidence>
<organism evidence="1 2">
    <name type="scientific">Alteromonas australica</name>
    <dbReference type="NCBI Taxonomy" id="589873"/>
    <lineage>
        <taxon>Bacteria</taxon>
        <taxon>Pseudomonadati</taxon>
        <taxon>Pseudomonadota</taxon>
        <taxon>Gammaproteobacteria</taxon>
        <taxon>Alteromonadales</taxon>
        <taxon>Alteromonadaceae</taxon>
        <taxon>Alteromonas/Salinimonas group</taxon>
        <taxon>Alteromonas</taxon>
    </lineage>
</organism>
<dbReference type="EMBL" id="DNAN01000711">
    <property type="protein sequence ID" value="HAW78087.1"/>
    <property type="molecule type" value="Genomic_DNA"/>
</dbReference>
<dbReference type="Proteomes" id="UP000263517">
    <property type="component" value="Unassembled WGS sequence"/>
</dbReference>